<name>J9E8M3_WUCBA</name>
<evidence type="ECO:0000313" key="2">
    <source>
        <dbReference type="EMBL" id="EJW71704.1"/>
    </source>
</evidence>
<dbReference type="Proteomes" id="UP000004810">
    <property type="component" value="Unassembled WGS sequence"/>
</dbReference>
<feature type="transmembrane region" description="Helical" evidence="1">
    <location>
        <begin position="15"/>
        <end position="33"/>
    </location>
</feature>
<sequence>MNSTNSFPLWSLRSVRLRIIILLATALCIEGLMRTNMNMAMICMVNLTAVMQFKQSFIGKFYYT</sequence>
<reference evidence="3" key="1">
    <citation type="submission" date="2012-08" db="EMBL/GenBank/DDBJ databases">
        <title>The Genome Sequence of Wuchereria bancrofti.</title>
        <authorList>
            <person name="Nutman T.B."/>
            <person name="Fink D.L."/>
            <person name="Russ C."/>
            <person name="Young S."/>
            <person name="Zeng Q."/>
            <person name="Koehrsen M."/>
            <person name="Alvarado L."/>
            <person name="Berlin A."/>
            <person name="Chapman S.B."/>
            <person name="Chen Z."/>
            <person name="Freedman E."/>
            <person name="Gellesch M."/>
            <person name="Goldberg J."/>
            <person name="Griggs A."/>
            <person name="Gujja S."/>
            <person name="Heilman E.R."/>
            <person name="Heiman D."/>
            <person name="Hepburn T."/>
            <person name="Howarth C."/>
            <person name="Jen D."/>
            <person name="Larson L."/>
            <person name="Lewis B."/>
            <person name="Mehta T."/>
            <person name="Park D."/>
            <person name="Pearson M."/>
            <person name="Roberts A."/>
            <person name="Saif S."/>
            <person name="Shea T."/>
            <person name="Shenoy N."/>
            <person name="Sisk P."/>
            <person name="Stolte C."/>
            <person name="Sykes S."/>
            <person name="Walk T."/>
            <person name="White J."/>
            <person name="Yandava C."/>
            <person name="Haas B."/>
            <person name="Henn M.R."/>
            <person name="Nusbaum C."/>
            <person name="Birren B."/>
        </authorList>
    </citation>
    <scope>NUCLEOTIDE SEQUENCE [LARGE SCALE GENOMIC DNA]</scope>
    <source>
        <strain evidence="3">NA</strain>
    </source>
</reference>
<feature type="non-terminal residue" evidence="2">
    <location>
        <position position="1"/>
    </location>
</feature>
<protein>
    <submittedName>
        <fullName evidence="2">Uncharacterized protein</fullName>
    </submittedName>
</protein>
<proteinExistence type="predicted"/>
<accession>J9E8M3</accession>
<dbReference type="EMBL" id="ADBV01017894">
    <property type="protein sequence ID" value="EJW71704.1"/>
    <property type="molecule type" value="Genomic_DNA"/>
</dbReference>
<evidence type="ECO:0000313" key="3">
    <source>
        <dbReference type="Proteomes" id="UP000004810"/>
    </source>
</evidence>
<organism evidence="2 3">
    <name type="scientific">Wuchereria bancrofti</name>
    <dbReference type="NCBI Taxonomy" id="6293"/>
    <lineage>
        <taxon>Eukaryota</taxon>
        <taxon>Metazoa</taxon>
        <taxon>Ecdysozoa</taxon>
        <taxon>Nematoda</taxon>
        <taxon>Chromadorea</taxon>
        <taxon>Rhabditida</taxon>
        <taxon>Spirurina</taxon>
        <taxon>Spiruromorpha</taxon>
        <taxon>Filarioidea</taxon>
        <taxon>Onchocercidae</taxon>
        <taxon>Wuchereria</taxon>
    </lineage>
</organism>
<evidence type="ECO:0000256" key="1">
    <source>
        <dbReference type="SAM" id="Phobius"/>
    </source>
</evidence>
<gene>
    <name evidence="2" type="ORF">WUBG_17387</name>
</gene>
<keyword evidence="1" id="KW-1133">Transmembrane helix</keyword>
<keyword evidence="1" id="KW-0472">Membrane</keyword>
<keyword evidence="1" id="KW-0812">Transmembrane</keyword>
<dbReference type="AlphaFoldDB" id="J9E8M3"/>
<comment type="caution">
    <text evidence="2">The sequence shown here is derived from an EMBL/GenBank/DDBJ whole genome shotgun (WGS) entry which is preliminary data.</text>
</comment>